<feature type="compositionally biased region" description="Low complexity" evidence="4">
    <location>
        <begin position="540"/>
        <end position="549"/>
    </location>
</feature>
<keyword evidence="3" id="KW-0560">Oxidoreductase</keyword>
<dbReference type="PANTHER" id="PTHR42748:SF30">
    <property type="entry name" value="NMRA-LIKE DOMAIN-CONTAINING PROTEIN"/>
    <property type="match status" value="1"/>
</dbReference>
<dbReference type="GO" id="GO:0016491">
    <property type="term" value="F:oxidoreductase activity"/>
    <property type="evidence" value="ECO:0007669"/>
    <property type="project" value="UniProtKB-KW"/>
</dbReference>
<dbReference type="InterPro" id="IPR008030">
    <property type="entry name" value="NmrA-like"/>
</dbReference>
<feature type="compositionally biased region" description="Low complexity" evidence="4">
    <location>
        <begin position="453"/>
        <end position="479"/>
    </location>
</feature>
<comment type="caution">
    <text evidence="6">The sequence shown here is derived from an EMBL/GenBank/DDBJ whole genome shotgun (WGS) entry which is preliminary data.</text>
</comment>
<evidence type="ECO:0000259" key="5">
    <source>
        <dbReference type="Pfam" id="PF05368"/>
    </source>
</evidence>
<organism evidence="6 7">
    <name type="scientific">Xylaria arbuscula</name>
    <dbReference type="NCBI Taxonomy" id="114810"/>
    <lineage>
        <taxon>Eukaryota</taxon>
        <taxon>Fungi</taxon>
        <taxon>Dikarya</taxon>
        <taxon>Ascomycota</taxon>
        <taxon>Pezizomycotina</taxon>
        <taxon>Sordariomycetes</taxon>
        <taxon>Xylariomycetidae</taxon>
        <taxon>Xylariales</taxon>
        <taxon>Xylariaceae</taxon>
        <taxon>Xylaria</taxon>
    </lineage>
</organism>
<feature type="domain" description="NmrA-like" evidence="5">
    <location>
        <begin position="6"/>
        <end position="247"/>
    </location>
</feature>
<feature type="compositionally biased region" description="Basic and acidic residues" evidence="4">
    <location>
        <begin position="509"/>
        <end position="538"/>
    </location>
</feature>
<dbReference type="InterPro" id="IPR036291">
    <property type="entry name" value="NAD(P)-bd_dom_sf"/>
</dbReference>
<protein>
    <recommendedName>
        <fullName evidence="5">NmrA-like domain-containing protein</fullName>
    </recommendedName>
</protein>
<dbReference type="Pfam" id="PF23187">
    <property type="entry name" value="UBX7_N"/>
    <property type="match status" value="1"/>
</dbReference>
<evidence type="ECO:0000256" key="3">
    <source>
        <dbReference type="ARBA" id="ARBA00023002"/>
    </source>
</evidence>
<dbReference type="Pfam" id="PF05368">
    <property type="entry name" value="NmrA"/>
    <property type="match status" value="1"/>
</dbReference>
<feature type="region of interest" description="Disordered" evidence="4">
    <location>
        <begin position="445"/>
        <end position="583"/>
    </location>
</feature>
<dbReference type="Proteomes" id="UP001148614">
    <property type="component" value="Unassembled WGS sequence"/>
</dbReference>
<evidence type="ECO:0000256" key="4">
    <source>
        <dbReference type="SAM" id="MobiDB-lite"/>
    </source>
</evidence>
<accession>A0A9W8THS9</accession>
<dbReference type="EMBL" id="JANPWZ010002718">
    <property type="protein sequence ID" value="KAJ3556596.1"/>
    <property type="molecule type" value="Genomic_DNA"/>
</dbReference>
<keyword evidence="2" id="KW-0521">NADP</keyword>
<dbReference type="VEuPathDB" id="FungiDB:F4678DRAFT_430323"/>
<dbReference type="PANTHER" id="PTHR42748">
    <property type="entry name" value="NITROGEN METABOLITE REPRESSION PROTEIN NMRA FAMILY MEMBER"/>
    <property type="match status" value="1"/>
</dbReference>
<dbReference type="InterPro" id="IPR036249">
    <property type="entry name" value="Thioredoxin-like_sf"/>
</dbReference>
<feature type="compositionally biased region" description="Basic residues" evidence="4">
    <location>
        <begin position="559"/>
        <end position="570"/>
    </location>
</feature>
<keyword evidence="7" id="KW-1185">Reference proteome</keyword>
<gene>
    <name evidence="6" type="ORF">NPX13_g10099</name>
</gene>
<dbReference type="Gene3D" id="3.40.50.720">
    <property type="entry name" value="NAD(P)-binding Rossmann-like Domain"/>
    <property type="match status" value="1"/>
</dbReference>
<proteinExistence type="inferred from homology"/>
<name>A0A9W8THS9_9PEZI</name>
<dbReference type="InterPro" id="IPR051164">
    <property type="entry name" value="NmrA-like_oxidored"/>
</dbReference>
<evidence type="ECO:0000256" key="1">
    <source>
        <dbReference type="ARBA" id="ARBA00006328"/>
    </source>
</evidence>
<feature type="compositionally biased region" description="Polar residues" evidence="4">
    <location>
        <begin position="488"/>
        <end position="507"/>
    </location>
</feature>
<dbReference type="SUPFAM" id="SSF51735">
    <property type="entry name" value="NAD(P)-binding Rossmann-fold domains"/>
    <property type="match status" value="1"/>
</dbReference>
<comment type="similarity">
    <text evidence="1">Belongs to the NmrA-type oxidoreductase family.</text>
</comment>
<dbReference type="SUPFAM" id="SSF52833">
    <property type="entry name" value="Thioredoxin-like"/>
    <property type="match status" value="1"/>
</dbReference>
<dbReference type="AlphaFoldDB" id="A0A9W8THS9"/>
<sequence>MATTHLVTGATGQQGRATINALLARGARLHAVVRDPTKTAARELQVRGVLLFKGDNDDFEVFRKAAQGCAGVFLNVMERPQNPEPHKQVEGILAACRDAGVQHVVVSTSSWAGNREKWDIPETKKGTIFAFNEGEELVEDAVRQSGLRYTILRPSWFHSNYLPPTIDHFYPELRASGILVHSLEPGATLPHINVKDIGEFAATALSDPDGFNGREIELTSENLGIEGVVEAIGKATGRHLTVKKATTEEPGKPSQITQWHVWANSADLKVDTESLKQRYDFRFTTLAEYLMQEREQGNLDLTNSTPSLLRVAVGCVAALHRACFGNVTGFRGLLKVMFFQGSLQEGISTALQQSKQVVCFVTDDGDESQKWVNEFLTDDSIRPGLESSSVLLRLLAGSEEAGYLEALFPVPKKPTIVVIQNGQLREYIAAGTSKEEFVRRLGKSIPSGATQESQGSSTPATATTAPNQQSAPSQPSQTNDSLYDDETQPTATSNNNSAPPQTPATSSGDEEKRFTAEQKGKARAEAEQEAKRRVDERCGYYYYNSNSNNHHQPPTPTTRKPRSHQLHHHSANGNPKPEHQEQEAIIATCKSAC</sequence>
<dbReference type="VEuPathDB" id="FungiDB:F4678DRAFT_444724"/>
<reference evidence="6" key="1">
    <citation type="submission" date="2022-07" db="EMBL/GenBank/DDBJ databases">
        <title>Genome Sequence of Xylaria arbuscula.</title>
        <authorList>
            <person name="Buettner E."/>
        </authorList>
    </citation>
    <scope>NUCLEOTIDE SEQUENCE</scope>
    <source>
        <strain evidence="6">VT107</strain>
    </source>
</reference>
<dbReference type="GO" id="GO:0005634">
    <property type="term" value="C:nucleus"/>
    <property type="evidence" value="ECO:0007669"/>
    <property type="project" value="TreeGrafter"/>
</dbReference>
<evidence type="ECO:0000313" key="7">
    <source>
        <dbReference type="Proteomes" id="UP001148614"/>
    </source>
</evidence>
<evidence type="ECO:0000313" key="6">
    <source>
        <dbReference type="EMBL" id="KAJ3556596.1"/>
    </source>
</evidence>
<evidence type="ECO:0000256" key="2">
    <source>
        <dbReference type="ARBA" id="ARBA00022857"/>
    </source>
</evidence>